<dbReference type="SUPFAM" id="SSF54631">
    <property type="entry name" value="CBS-domain pair"/>
    <property type="match status" value="1"/>
</dbReference>
<evidence type="ECO:0000256" key="2">
    <source>
        <dbReference type="PROSITE-ProRule" id="PRU00703"/>
    </source>
</evidence>
<evidence type="ECO:0000256" key="1">
    <source>
        <dbReference type="ARBA" id="ARBA00023122"/>
    </source>
</evidence>
<sequence>MDGDRCCSAVAPDEEKNVFAVYGLSGPIFQGTFEGLKDVAGIHRGSAVRPIAEGEPAPVFNAPAAQAVSAYREMLRSDPERGPLYHAYQIMQRQIVSVTSSDPVERAWRILLERRIHQAPVLDPTHRLVGIVSERDLLTVVNVEDGRVRDVLARKVSDVMTTPVVSADPITDIRRIAWVMLEHQVDGVPIVNETQALVGFVSRSDILRAIITDPPLSLWR</sequence>
<dbReference type="EMBL" id="JDVG02000511">
    <property type="protein sequence ID" value="KFB71655.1"/>
    <property type="molecule type" value="Genomic_DNA"/>
</dbReference>
<dbReference type="PROSITE" id="PS51371">
    <property type="entry name" value="CBS"/>
    <property type="match status" value="2"/>
</dbReference>
<dbReference type="InterPro" id="IPR046342">
    <property type="entry name" value="CBS_dom_sf"/>
</dbReference>
<name>A0A080LVC8_9PROT</name>
<dbReference type="InterPro" id="IPR051257">
    <property type="entry name" value="Diverse_CBS-Domain"/>
</dbReference>
<dbReference type="SMART" id="SM00116">
    <property type="entry name" value="CBS"/>
    <property type="match status" value="2"/>
</dbReference>
<dbReference type="Gene3D" id="3.10.580.10">
    <property type="entry name" value="CBS-domain"/>
    <property type="match status" value="1"/>
</dbReference>
<keyword evidence="1 2" id="KW-0129">CBS domain</keyword>
<dbReference type="PANTHER" id="PTHR43080">
    <property type="entry name" value="CBS DOMAIN-CONTAINING PROTEIN CBSX3, MITOCHONDRIAL"/>
    <property type="match status" value="1"/>
</dbReference>
<accession>A0A080LVC8</accession>
<comment type="caution">
    <text evidence="4">The sequence shown here is derived from an EMBL/GenBank/DDBJ whole genome shotgun (WGS) entry which is preliminary data.</text>
</comment>
<reference evidence="4 5" key="1">
    <citation type="submission" date="2014-02" db="EMBL/GenBank/DDBJ databases">
        <title>Expanding our view of genomic diversity in Candidatus Accumulibacter clades.</title>
        <authorList>
            <person name="Skennerton C.T."/>
            <person name="Barr J.J."/>
            <person name="Slater F.R."/>
            <person name="Bond P.L."/>
            <person name="Tyson G.W."/>
        </authorList>
    </citation>
    <scope>NUCLEOTIDE SEQUENCE [LARGE SCALE GENOMIC DNA]</scope>
    <source>
        <strain evidence="5">BA-91</strain>
    </source>
</reference>
<organism evidence="4 5">
    <name type="scientific">Candidatus Accumulibacter phosphatis</name>
    <dbReference type="NCBI Taxonomy" id="327160"/>
    <lineage>
        <taxon>Bacteria</taxon>
        <taxon>Pseudomonadati</taxon>
        <taxon>Pseudomonadota</taxon>
        <taxon>Betaproteobacteria</taxon>
        <taxon>Candidatus Accumulibacter</taxon>
    </lineage>
</organism>
<dbReference type="AlphaFoldDB" id="A0A080LVC8"/>
<dbReference type="InterPro" id="IPR000644">
    <property type="entry name" value="CBS_dom"/>
</dbReference>
<feature type="domain" description="CBS" evidence="3">
    <location>
        <begin position="160"/>
        <end position="218"/>
    </location>
</feature>
<feature type="domain" description="CBS" evidence="3">
    <location>
        <begin position="91"/>
        <end position="151"/>
    </location>
</feature>
<dbReference type="Pfam" id="PF00571">
    <property type="entry name" value="CBS"/>
    <property type="match status" value="2"/>
</dbReference>
<evidence type="ECO:0000259" key="3">
    <source>
        <dbReference type="PROSITE" id="PS51371"/>
    </source>
</evidence>
<proteinExistence type="predicted"/>
<gene>
    <name evidence="4" type="ORF">AW09_003196</name>
</gene>
<protein>
    <submittedName>
        <fullName evidence="4">Putative manganese-dependent inorganic pyrophosphatase</fullName>
    </submittedName>
</protein>
<dbReference type="Proteomes" id="UP000020077">
    <property type="component" value="Unassembled WGS sequence"/>
</dbReference>
<evidence type="ECO:0000313" key="4">
    <source>
        <dbReference type="EMBL" id="KFB71655.1"/>
    </source>
</evidence>
<evidence type="ECO:0000313" key="5">
    <source>
        <dbReference type="Proteomes" id="UP000020077"/>
    </source>
</evidence>
<dbReference type="PANTHER" id="PTHR43080:SF2">
    <property type="entry name" value="CBS DOMAIN-CONTAINING PROTEIN"/>
    <property type="match status" value="1"/>
</dbReference>